<evidence type="ECO:0000313" key="3">
    <source>
        <dbReference type="Proteomes" id="UP000186364"/>
    </source>
</evidence>
<dbReference type="Proteomes" id="UP000186364">
    <property type="component" value="Unassembled WGS sequence"/>
</dbReference>
<evidence type="ECO:0000256" key="1">
    <source>
        <dbReference type="SAM" id="Coils"/>
    </source>
</evidence>
<feature type="coiled-coil region" evidence="1">
    <location>
        <begin position="8"/>
        <end position="35"/>
    </location>
</feature>
<organism evidence="2 3">
    <name type="scientific">Xaviernesmea oryzae</name>
    <dbReference type="NCBI Taxonomy" id="464029"/>
    <lineage>
        <taxon>Bacteria</taxon>
        <taxon>Pseudomonadati</taxon>
        <taxon>Pseudomonadota</taxon>
        <taxon>Alphaproteobacteria</taxon>
        <taxon>Hyphomicrobiales</taxon>
        <taxon>Rhizobiaceae</taxon>
        <taxon>Rhizobium/Agrobacterium group</taxon>
        <taxon>Xaviernesmea</taxon>
    </lineage>
</organism>
<proteinExistence type="predicted"/>
<accession>A0A1Q9AWY0</accession>
<dbReference type="EMBL" id="MKIP01000043">
    <property type="protein sequence ID" value="OLP59940.1"/>
    <property type="molecule type" value="Genomic_DNA"/>
</dbReference>
<gene>
    <name evidence="2" type="ORF">BJF93_10110</name>
</gene>
<evidence type="ECO:0000313" key="2">
    <source>
        <dbReference type="EMBL" id="OLP59940.1"/>
    </source>
</evidence>
<sequence>MPYTQADFQRADQAVRRAEERVLRQERLMSRLRSRGVGMREADRLLVQFYEALDIQRRYQNMVKRDLR</sequence>
<comment type="caution">
    <text evidence="2">The sequence shown here is derived from an EMBL/GenBank/DDBJ whole genome shotgun (WGS) entry which is preliminary data.</text>
</comment>
<reference evidence="2 3" key="1">
    <citation type="submission" date="2016-09" db="EMBL/GenBank/DDBJ databases">
        <title>Rhizobium sp. nov., a novel species isolated from the rice rhizosphere.</title>
        <authorList>
            <person name="Zhao J."/>
            <person name="Zhang X."/>
        </authorList>
    </citation>
    <scope>NUCLEOTIDE SEQUENCE [LARGE SCALE GENOMIC DNA]</scope>
    <source>
        <strain evidence="2 3">1.7048</strain>
    </source>
</reference>
<keyword evidence="3" id="KW-1185">Reference proteome</keyword>
<name>A0A1Q9AWY0_9HYPH</name>
<dbReference type="AlphaFoldDB" id="A0A1Q9AWY0"/>
<protein>
    <submittedName>
        <fullName evidence="2">Uncharacterized protein</fullName>
    </submittedName>
</protein>
<keyword evidence="1" id="KW-0175">Coiled coil</keyword>